<reference evidence="4" key="1">
    <citation type="journal article" date="2023" name="Mol. Phylogenet. Evol.">
        <title>Genome-scale phylogeny and comparative genomics of the fungal order Sordariales.</title>
        <authorList>
            <person name="Hensen N."/>
            <person name="Bonometti L."/>
            <person name="Westerberg I."/>
            <person name="Brannstrom I.O."/>
            <person name="Guillou S."/>
            <person name="Cros-Aarteil S."/>
            <person name="Calhoun S."/>
            <person name="Haridas S."/>
            <person name="Kuo A."/>
            <person name="Mondo S."/>
            <person name="Pangilinan J."/>
            <person name="Riley R."/>
            <person name="LaButti K."/>
            <person name="Andreopoulos B."/>
            <person name="Lipzen A."/>
            <person name="Chen C."/>
            <person name="Yan M."/>
            <person name="Daum C."/>
            <person name="Ng V."/>
            <person name="Clum A."/>
            <person name="Steindorff A."/>
            <person name="Ohm R.A."/>
            <person name="Martin F."/>
            <person name="Silar P."/>
            <person name="Natvig D.O."/>
            <person name="Lalanne C."/>
            <person name="Gautier V."/>
            <person name="Ament-Velasquez S.L."/>
            <person name="Kruys A."/>
            <person name="Hutchinson M.I."/>
            <person name="Powell A.J."/>
            <person name="Barry K."/>
            <person name="Miller A.N."/>
            <person name="Grigoriev I.V."/>
            <person name="Debuchy R."/>
            <person name="Gladieux P."/>
            <person name="Hiltunen Thoren M."/>
            <person name="Johannesson H."/>
        </authorList>
    </citation>
    <scope>NUCLEOTIDE SEQUENCE [LARGE SCALE GENOMIC DNA]</scope>
    <source>
        <strain evidence="4">CBS 284.82</strain>
    </source>
</reference>
<dbReference type="Pfam" id="PF00106">
    <property type="entry name" value="adh_short"/>
    <property type="match status" value="1"/>
</dbReference>
<dbReference type="EMBL" id="MU854320">
    <property type="protein sequence ID" value="KAK4044224.1"/>
    <property type="molecule type" value="Genomic_DNA"/>
</dbReference>
<dbReference type="Gene3D" id="3.40.50.720">
    <property type="entry name" value="NAD(P)-binding Rossmann-like Domain"/>
    <property type="match status" value="1"/>
</dbReference>
<dbReference type="AlphaFoldDB" id="A0AAN6SV37"/>
<evidence type="ECO:0000313" key="4">
    <source>
        <dbReference type="Proteomes" id="UP001303115"/>
    </source>
</evidence>
<evidence type="ECO:0000256" key="2">
    <source>
        <dbReference type="ARBA" id="ARBA00023002"/>
    </source>
</evidence>
<evidence type="ECO:0000313" key="3">
    <source>
        <dbReference type="EMBL" id="KAK4044224.1"/>
    </source>
</evidence>
<name>A0AAN6SV37_9PEZI</name>
<keyword evidence="4" id="KW-1185">Reference proteome</keyword>
<gene>
    <name evidence="3" type="ORF">C8A01DRAFT_12360</name>
</gene>
<dbReference type="GO" id="GO:0016491">
    <property type="term" value="F:oxidoreductase activity"/>
    <property type="evidence" value="ECO:0007669"/>
    <property type="project" value="UniProtKB-KW"/>
</dbReference>
<dbReference type="InterPro" id="IPR002347">
    <property type="entry name" value="SDR_fam"/>
</dbReference>
<dbReference type="PRINTS" id="PR00081">
    <property type="entry name" value="GDHRDH"/>
</dbReference>
<keyword evidence="2" id="KW-0560">Oxidoreductase</keyword>
<dbReference type="PANTHER" id="PTHR24320">
    <property type="entry name" value="RETINOL DEHYDROGENASE"/>
    <property type="match status" value="1"/>
</dbReference>
<organism evidence="3 4">
    <name type="scientific">Parachaetomium inaequale</name>
    <dbReference type="NCBI Taxonomy" id="2588326"/>
    <lineage>
        <taxon>Eukaryota</taxon>
        <taxon>Fungi</taxon>
        <taxon>Dikarya</taxon>
        <taxon>Ascomycota</taxon>
        <taxon>Pezizomycotina</taxon>
        <taxon>Sordariomycetes</taxon>
        <taxon>Sordariomycetidae</taxon>
        <taxon>Sordariales</taxon>
        <taxon>Chaetomiaceae</taxon>
        <taxon>Parachaetomium</taxon>
    </lineage>
</organism>
<sequence length="365" mass="39660">MTATSHPEFNAQTEALEVAQAFPEAIRDKTVVVTGVNPSGIGFATAQALASQSPAHLIITGRTLSKLQDSIDALKTAYPNVDYRLLQVDLSSQRSVRAAAAELLSWTDVPTVDMLINSAGVALIPERTLSEDGIELTFATNHVGHFLFTCLIMPRLIKAAEQQKNKNKGATRIVNVSSGSPLFAGMRWSDVNFERHNADLPPEETPNYDMHRRFGIMDAESRAYTPLEAYNQSKVANVLFGIGLTKRLYERYGILSLAVHPGVIRTELGRDAVAETKRAIEGLMEEGVYKYKTLGAGAATSLVAALDPGLGVGPVGEVREGRENYGAFLVDCQVSDAAGPRAVSGDEAERLWELSERLVGEKFKW</sequence>
<dbReference type="SUPFAM" id="SSF51735">
    <property type="entry name" value="NAD(P)-binding Rossmann-fold domains"/>
    <property type="match status" value="1"/>
</dbReference>
<protein>
    <submittedName>
        <fullName evidence="3">Short-chain dehydrogenase</fullName>
    </submittedName>
</protein>
<accession>A0AAN6SV37</accession>
<evidence type="ECO:0000256" key="1">
    <source>
        <dbReference type="ARBA" id="ARBA00006484"/>
    </source>
</evidence>
<comment type="caution">
    <text evidence="3">The sequence shown here is derived from an EMBL/GenBank/DDBJ whole genome shotgun (WGS) entry which is preliminary data.</text>
</comment>
<dbReference type="InterPro" id="IPR036291">
    <property type="entry name" value="NAD(P)-bd_dom_sf"/>
</dbReference>
<proteinExistence type="inferred from homology"/>
<comment type="similarity">
    <text evidence="1">Belongs to the short-chain dehydrogenases/reductases (SDR) family.</text>
</comment>
<dbReference type="Proteomes" id="UP001303115">
    <property type="component" value="Unassembled WGS sequence"/>
</dbReference>
<dbReference type="PANTHER" id="PTHR24320:SF283">
    <property type="entry name" value="RETINOL DEHYDROGENASE 11"/>
    <property type="match status" value="1"/>
</dbReference>